<comment type="cofactor">
    <cofactor evidence="1">
        <name>Zn(2+)</name>
        <dbReference type="ChEBI" id="CHEBI:29105"/>
    </cofactor>
    <text evidence="1">Bind 1 Zn(2+) per subunit.</text>
</comment>
<feature type="binding site" evidence="1">
    <location>
        <position position="56"/>
    </location>
    <ligand>
        <name>Zn(2+)</name>
        <dbReference type="ChEBI" id="CHEBI:29105"/>
    </ligand>
</feature>
<keyword evidence="1" id="KW-0479">Metal-binding</keyword>
<dbReference type="Proteomes" id="UP000238083">
    <property type="component" value="Unassembled WGS sequence"/>
</dbReference>
<dbReference type="OrthoDB" id="3618415at2"/>
<dbReference type="InterPro" id="IPR038638">
    <property type="entry name" value="RbpA_sf"/>
</dbReference>
<comment type="caution">
    <text evidence="3">The sequence shown here is derived from an EMBL/GenBank/DDBJ whole genome shotgun (WGS) entry which is preliminary data.</text>
</comment>
<keyword evidence="1" id="KW-0804">Transcription</keyword>
<evidence type="ECO:0000256" key="2">
    <source>
        <dbReference type="SAM" id="MobiDB-lite"/>
    </source>
</evidence>
<evidence type="ECO:0000256" key="1">
    <source>
        <dbReference type="HAMAP-Rule" id="MF_01483"/>
    </source>
</evidence>
<comment type="subunit">
    <text evidence="1">Forms a complex with the RNAP catalytic core and with free principal sigma factors.</text>
</comment>
<protein>
    <recommendedName>
        <fullName evidence="1">RNA polymerase-binding protein RbpA</fullName>
    </recommendedName>
</protein>
<dbReference type="RefSeq" id="WP_106206370.1">
    <property type="nucleotide sequence ID" value="NZ_PVZF01000001.1"/>
</dbReference>
<keyword evidence="1" id="KW-0862">Zinc</keyword>
<accession>A0A2T0RAD5</accession>
<comment type="function">
    <text evidence="1">Binds to RNA polymerase (RNAP), stimulating transcription from principal, but not alternative sigma factor promoters.</text>
</comment>
<dbReference type="EMBL" id="PVZF01000001">
    <property type="protein sequence ID" value="PRY18125.1"/>
    <property type="molecule type" value="Genomic_DNA"/>
</dbReference>
<dbReference type="Pfam" id="PF13397">
    <property type="entry name" value="RbpA"/>
    <property type="match status" value="1"/>
</dbReference>
<feature type="binding site" evidence="1">
    <location>
        <position position="34"/>
    </location>
    <ligand>
        <name>Zn(2+)</name>
        <dbReference type="ChEBI" id="CHEBI:29105"/>
    </ligand>
</feature>
<feature type="binding site" evidence="1">
    <location>
        <position position="38"/>
    </location>
    <ligand>
        <name>Zn(2+)</name>
        <dbReference type="ChEBI" id="CHEBI:29105"/>
    </ligand>
</feature>
<dbReference type="GO" id="GO:0045893">
    <property type="term" value="P:positive regulation of DNA-templated transcription"/>
    <property type="evidence" value="ECO:0007669"/>
    <property type="project" value="UniProtKB-UniRule"/>
</dbReference>
<dbReference type="GO" id="GO:0001000">
    <property type="term" value="F:bacterial-type RNA polymerase core enzyme binding"/>
    <property type="evidence" value="ECO:0007669"/>
    <property type="project" value="UniProtKB-UniRule"/>
</dbReference>
<dbReference type="InterPro" id="IPR025182">
    <property type="entry name" value="RNApol-bd_RbpA"/>
</dbReference>
<keyword evidence="4" id="KW-1185">Reference proteome</keyword>
<evidence type="ECO:0000313" key="4">
    <source>
        <dbReference type="Proteomes" id="UP000238083"/>
    </source>
</evidence>
<sequence>MSERNLRGSRLGGASLESESGVEPAERQLVSYHCPNGHTVTVPMSLEADVPALWECRCGAEALRADTDAPEKKAGKPARTHWDMLLERRTIAELEVLLDERLELLRSRELIKRSA</sequence>
<gene>
    <name evidence="1" type="primary">rbpA</name>
    <name evidence="3" type="ORF">CLV37_101369</name>
</gene>
<dbReference type="GO" id="GO:0008270">
    <property type="term" value="F:zinc ion binding"/>
    <property type="evidence" value="ECO:0007669"/>
    <property type="project" value="UniProtKB-UniRule"/>
</dbReference>
<feature type="binding site" evidence="1">
    <location>
        <position position="58"/>
    </location>
    <ligand>
        <name>Zn(2+)</name>
        <dbReference type="ChEBI" id="CHEBI:29105"/>
    </ligand>
</feature>
<keyword evidence="1" id="KW-0805">Transcription regulation</keyword>
<dbReference type="HAMAP" id="MF_01483">
    <property type="entry name" value="RbpA"/>
    <property type="match status" value="1"/>
</dbReference>
<reference evidence="3 4" key="1">
    <citation type="submission" date="2018-03" db="EMBL/GenBank/DDBJ databases">
        <title>Genomic Encyclopedia of Archaeal and Bacterial Type Strains, Phase II (KMG-II): from individual species to whole genera.</title>
        <authorList>
            <person name="Goeker M."/>
        </authorList>
    </citation>
    <scope>NUCLEOTIDE SEQUENCE [LARGE SCALE GENOMIC DNA]</scope>
    <source>
        <strain evidence="3 4">DSM 19711</strain>
    </source>
</reference>
<feature type="region of interest" description="Disordered" evidence="2">
    <location>
        <begin position="1"/>
        <end position="25"/>
    </location>
</feature>
<organism evidence="3 4">
    <name type="scientific">Kineococcus rhizosphaerae</name>
    <dbReference type="NCBI Taxonomy" id="559628"/>
    <lineage>
        <taxon>Bacteria</taxon>
        <taxon>Bacillati</taxon>
        <taxon>Actinomycetota</taxon>
        <taxon>Actinomycetes</taxon>
        <taxon>Kineosporiales</taxon>
        <taxon>Kineosporiaceae</taxon>
        <taxon>Kineococcus</taxon>
    </lineage>
</organism>
<proteinExistence type="inferred from homology"/>
<dbReference type="Gene3D" id="2.20.28.270">
    <property type="entry name" value="RNA polymerase-binding protein A"/>
    <property type="match status" value="1"/>
</dbReference>
<evidence type="ECO:0000313" key="3">
    <source>
        <dbReference type="EMBL" id="PRY18125.1"/>
    </source>
</evidence>
<name>A0A2T0RAD5_9ACTN</name>
<dbReference type="AlphaFoldDB" id="A0A2T0RAD5"/>
<comment type="similarity">
    <text evidence="1">Belongs to the RNA polymerase-binding protein RbpA family.</text>
</comment>